<dbReference type="Gene3D" id="3.40.50.1820">
    <property type="entry name" value="alpha/beta hydrolase"/>
    <property type="match status" value="1"/>
</dbReference>
<dbReference type="eggNOG" id="KOG2183">
    <property type="taxonomic scope" value="Eukaryota"/>
</dbReference>
<dbReference type="GO" id="GO:0008239">
    <property type="term" value="F:dipeptidyl-peptidase activity"/>
    <property type="evidence" value="ECO:0007669"/>
    <property type="project" value="TreeGrafter"/>
</dbReference>
<evidence type="ECO:0000256" key="2">
    <source>
        <dbReference type="ARBA" id="ARBA00022670"/>
    </source>
</evidence>
<accession>I0YVW3</accession>
<dbReference type="GeneID" id="17040520"/>
<dbReference type="GO" id="GO:0070008">
    <property type="term" value="F:serine-type exopeptidase activity"/>
    <property type="evidence" value="ECO:0007669"/>
    <property type="project" value="InterPro"/>
</dbReference>
<comment type="caution">
    <text evidence="6">The sequence shown here is derived from an EMBL/GenBank/DDBJ whole genome shotgun (WGS) entry which is preliminary data.</text>
</comment>
<dbReference type="EMBL" id="AGSI01000009">
    <property type="protein sequence ID" value="EIE22532.1"/>
    <property type="molecule type" value="Genomic_DNA"/>
</dbReference>
<reference evidence="6 7" key="1">
    <citation type="journal article" date="2012" name="Genome Biol.">
        <title>The genome of the polar eukaryotic microalga coccomyxa subellipsoidea reveals traits of cold adaptation.</title>
        <authorList>
            <person name="Blanc G."/>
            <person name="Agarkova I."/>
            <person name="Grimwood J."/>
            <person name="Kuo A."/>
            <person name="Brueggeman A."/>
            <person name="Dunigan D."/>
            <person name="Gurnon J."/>
            <person name="Ladunga I."/>
            <person name="Lindquist E."/>
            <person name="Lucas S."/>
            <person name="Pangilinan J."/>
            <person name="Proschold T."/>
            <person name="Salamov A."/>
            <person name="Schmutz J."/>
            <person name="Weeks D."/>
            <person name="Yamada T."/>
            <person name="Claverie J.M."/>
            <person name="Grigoriev I."/>
            <person name="Van Etten J."/>
            <person name="Lomsadze A."/>
            <person name="Borodovsky M."/>
        </authorList>
    </citation>
    <scope>NUCLEOTIDE SEQUENCE [LARGE SCALE GENOMIC DNA]</scope>
    <source>
        <strain evidence="6 7">C-169</strain>
    </source>
</reference>
<dbReference type="GO" id="GO:0006508">
    <property type="term" value="P:proteolysis"/>
    <property type="evidence" value="ECO:0007669"/>
    <property type="project" value="UniProtKB-KW"/>
</dbReference>
<gene>
    <name evidence="6" type="ORF">COCSUDRAFT_16137</name>
</gene>
<evidence type="ECO:0000256" key="5">
    <source>
        <dbReference type="ARBA" id="ARBA00023180"/>
    </source>
</evidence>
<sequence length="291" mass="31696">AGNEDAVEVYVNFTGFMWELGREMNALLIFAEHRYYGDSQPLGPSSLDRDPSYLSIEQALADFATLIYHVKEKHGARDSPVIAFGGSYGGMLAAWLRAKYPNAVQGAIAGSAPVGAYVVTYDASPEAGAAKHCRANVHSFFQELLADKERASFWQHLADVFRLCLAPESGKDVENVAYWVQGAFDSFAMGNYPYPSTYMGGALPAWPMRAACDHLADEKPSKEDLLQGMAAAVGLLYNATGDAPCYNATQLVGPAGPGATWMFQWCTERAGQELPFYPATGRTDMFWDQGI</sequence>
<dbReference type="STRING" id="574566.I0YVW3"/>
<comment type="similarity">
    <text evidence="1">Belongs to the peptidase S28 family.</text>
</comment>
<protein>
    <recommendedName>
        <fullName evidence="8">Peptidase S28</fullName>
    </recommendedName>
</protein>
<evidence type="ECO:0000313" key="7">
    <source>
        <dbReference type="Proteomes" id="UP000007264"/>
    </source>
</evidence>
<dbReference type="Proteomes" id="UP000007264">
    <property type="component" value="Unassembled WGS sequence"/>
</dbReference>
<dbReference type="AlphaFoldDB" id="I0YVW3"/>
<evidence type="ECO:0000256" key="1">
    <source>
        <dbReference type="ARBA" id="ARBA00011079"/>
    </source>
</evidence>
<dbReference type="Pfam" id="PF05577">
    <property type="entry name" value="Peptidase_S28"/>
    <property type="match status" value="1"/>
</dbReference>
<evidence type="ECO:0000313" key="6">
    <source>
        <dbReference type="EMBL" id="EIE22532.1"/>
    </source>
</evidence>
<dbReference type="OrthoDB" id="2130629at2759"/>
<evidence type="ECO:0000256" key="4">
    <source>
        <dbReference type="ARBA" id="ARBA00022801"/>
    </source>
</evidence>
<dbReference type="SUPFAM" id="SSF53474">
    <property type="entry name" value="alpha/beta-Hydrolases"/>
    <property type="match status" value="1"/>
</dbReference>
<dbReference type="PANTHER" id="PTHR11010">
    <property type="entry name" value="PROTEASE S28 PRO-X CARBOXYPEPTIDASE-RELATED"/>
    <property type="match status" value="1"/>
</dbReference>
<keyword evidence="2" id="KW-0645">Protease</keyword>
<dbReference type="MEROPS" id="S28.A21"/>
<feature type="non-terminal residue" evidence="6">
    <location>
        <position position="1"/>
    </location>
</feature>
<keyword evidence="7" id="KW-1185">Reference proteome</keyword>
<keyword evidence="4" id="KW-0378">Hydrolase</keyword>
<evidence type="ECO:0008006" key="8">
    <source>
        <dbReference type="Google" id="ProtNLM"/>
    </source>
</evidence>
<name>I0YVW3_COCSC</name>
<dbReference type="InterPro" id="IPR029058">
    <property type="entry name" value="AB_hydrolase_fold"/>
</dbReference>
<dbReference type="InterPro" id="IPR008758">
    <property type="entry name" value="Peptidase_S28"/>
</dbReference>
<dbReference type="KEGG" id="csl:COCSUDRAFT_16137"/>
<evidence type="ECO:0000256" key="3">
    <source>
        <dbReference type="ARBA" id="ARBA00022729"/>
    </source>
</evidence>
<dbReference type="RefSeq" id="XP_005647076.1">
    <property type="nucleotide sequence ID" value="XM_005647019.1"/>
</dbReference>
<keyword evidence="3" id="KW-0732">Signal</keyword>
<keyword evidence="5" id="KW-0325">Glycoprotein</keyword>
<proteinExistence type="inferred from homology"/>
<dbReference type="InterPro" id="IPR042269">
    <property type="entry name" value="Ser_carbopepase_S28_SKS"/>
</dbReference>
<dbReference type="Gene3D" id="1.20.120.980">
    <property type="entry name" value="Serine carboxypeptidase S28, SKS domain"/>
    <property type="match status" value="1"/>
</dbReference>
<organism evidence="6 7">
    <name type="scientific">Coccomyxa subellipsoidea (strain C-169)</name>
    <name type="common">Green microalga</name>
    <dbReference type="NCBI Taxonomy" id="574566"/>
    <lineage>
        <taxon>Eukaryota</taxon>
        <taxon>Viridiplantae</taxon>
        <taxon>Chlorophyta</taxon>
        <taxon>core chlorophytes</taxon>
        <taxon>Trebouxiophyceae</taxon>
        <taxon>Trebouxiophyceae incertae sedis</taxon>
        <taxon>Coccomyxaceae</taxon>
        <taxon>Coccomyxa</taxon>
        <taxon>Coccomyxa subellipsoidea</taxon>
    </lineage>
</organism>
<dbReference type="PANTHER" id="PTHR11010:SF38">
    <property type="entry name" value="LYSOSOMAL PRO-X CARBOXYPEPTIDASE"/>
    <property type="match status" value="1"/>
</dbReference>